<feature type="region of interest" description="Disordered" evidence="1">
    <location>
        <begin position="139"/>
        <end position="337"/>
    </location>
</feature>
<dbReference type="AlphaFoldDB" id="A0A0F7STD4"/>
<feature type="compositionally biased region" description="Basic residues" evidence="1">
    <location>
        <begin position="58"/>
        <end position="74"/>
    </location>
</feature>
<evidence type="ECO:0000256" key="1">
    <source>
        <dbReference type="SAM" id="MobiDB-lite"/>
    </source>
</evidence>
<evidence type="ECO:0000313" key="2">
    <source>
        <dbReference type="EMBL" id="CED84766.1"/>
    </source>
</evidence>
<feature type="compositionally biased region" description="Low complexity" evidence="1">
    <location>
        <begin position="207"/>
        <end position="218"/>
    </location>
</feature>
<reference evidence="2" key="1">
    <citation type="submission" date="2014-08" db="EMBL/GenBank/DDBJ databases">
        <authorList>
            <person name="Sharma Rahul"/>
            <person name="Thines Marco"/>
        </authorList>
    </citation>
    <scope>NUCLEOTIDE SEQUENCE</scope>
</reference>
<dbReference type="EMBL" id="LN483166">
    <property type="protein sequence ID" value="CED84766.1"/>
    <property type="molecule type" value="Genomic_DNA"/>
</dbReference>
<organism evidence="2">
    <name type="scientific">Phaffia rhodozyma</name>
    <name type="common">Yeast</name>
    <name type="synonym">Xanthophyllomyces dendrorhous</name>
    <dbReference type="NCBI Taxonomy" id="264483"/>
    <lineage>
        <taxon>Eukaryota</taxon>
        <taxon>Fungi</taxon>
        <taxon>Dikarya</taxon>
        <taxon>Basidiomycota</taxon>
        <taxon>Agaricomycotina</taxon>
        <taxon>Tremellomycetes</taxon>
        <taxon>Cystofilobasidiales</taxon>
        <taxon>Mrakiaceae</taxon>
        <taxon>Phaffia</taxon>
    </lineage>
</organism>
<accession>A0A0F7STD4</accession>
<feature type="compositionally biased region" description="Polar residues" evidence="1">
    <location>
        <begin position="158"/>
        <end position="170"/>
    </location>
</feature>
<sequence>MITLVCHIHTPTRSHTSEQTPFPRRVVPIFSLHPSHRIVLTLFKALVHIHTHAIMSSGHHHHHHLERPSARRARKTAEGQRAELDRLLDPSYASLSHSSLKKSLIEPSTYFDSSGQAHDANYNPYSGLEAPRRGYAFHDRASSTSSEADFGGLDTLSGVLQTGRPTSYRANNRKPINTGRKWNQPASEMYLIPPRLDIASSDKDDSPSPTSPHTPSSHGYQPYRQPSIATSTSTTRYPNTATTTVGTKSRRSTLLSQSTVHTFDSDDILPPPGPRFGYDTRQSMRGGYPSPPSSIASSSGPQIYPETPAQAASRRKSLEQSRPFRAPAAVIPSPPPLSSILPRPNAHELTYSTLQTIPGGSVTGGESFKYGVGSTYVPTKWSEERKGRRGGIEEEFRPTEKDSEWTPGCADNVKRSWHEATSAFRFSLFRTKKKLARKTGQA</sequence>
<feature type="compositionally biased region" description="Polar residues" evidence="1">
    <location>
        <begin position="227"/>
        <end position="262"/>
    </location>
</feature>
<proteinExistence type="predicted"/>
<feature type="region of interest" description="Disordered" evidence="1">
    <location>
        <begin position="383"/>
        <end position="407"/>
    </location>
</feature>
<protein>
    <submittedName>
        <fullName evidence="2">Uncharacterized protein</fullName>
    </submittedName>
</protein>
<feature type="compositionally biased region" description="Basic and acidic residues" evidence="1">
    <location>
        <begin position="383"/>
        <end position="404"/>
    </location>
</feature>
<feature type="region of interest" description="Disordered" evidence="1">
    <location>
        <begin position="56"/>
        <end position="80"/>
    </location>
</feature>
<name>A0A0F7STD4_PHARH</name>